<protein>
    <recommendedName>
        <fullName evidence="3">SPIN-DOC-like zinc-finger domain-containing protein</fullName>
    </recommendedName>
</protein>
<sequence length="141" mass="16118">MADRPGKRKMEEDKVANQKHRAFNECWAELYYITERNGNPFCLICEKELSANAMKKSNILRHYEKVHVKNNHSACLLTGQLRKDKANKLIKGLQSRSSMFTKKSDDSEKILQASFVVSGNIAMTMKSYSEDVGKCKKIICP</sequence>
<reference evidence="1 2" key="1">
    <citation type="submission" date="2024-05" db="EMBL/GenBank/DDBJ databases">
        <authorList>
            <person name="Wallberg A."/>
        </authorList>
    </citation>
    <scope>NUCLEOTIDE SEQUENCE [LARGE SCALE GENOMIC DNA]</scope>
</reference>
<feature type="non-terminal residue" evidence="1">
    <location>
        <position position="141"/>
    </location>
</feature>
<proteinExistence type="predicted"/>
<evidence type="ECO:0008006" key="3">
    <source>
        <dbReference type="Google" id="ProtNLM"/>
    </source>
</evidence>
<dbReference type="PANTHER" id="PTHR45913:SF19">
    <property type="entry name" value="LOW QUALITY PROTEIN: ZINC FINGER BED DOMAIN-CONTAINING PROTEIN 5-LIKE"/>
    <property type="match status" value="1"/>
</dbReference>
<dbReference type="Proteomes" id="UP001497623">
    <property type="component" value="Unassembled WGS sequence"/>
</dbReference>
<comment type="caution">
    <text evidence="1">The sequence shown here is derived from an EMBL/GenBank/DDBJ whole genome shotgun (WGS) entry which is preliminary data.</text>
</comment>
<name>A0AAV2S8V7_MEGNR</name>
<dbReference type="AlphaFoldDB" id="A0AAV2S8V7"/>
<organism evidence="1 2">
    <name type="scientific">Meganyctiphanes norvegica</name>
    <name type="common">Northern krill</name>
    <name type="synonym">Thysanopoda norvegica</name>
    <dbReference type="NCBI Taxonomy" id="48144"/>
    <lineage>
        <taxon>Eukaryota</taxon>
        <taxon>Metazoa</taxon>
        <taxon>Ecdysozoa</taxon>
        <taxon>Arthropoda</taxon>
        <taxon>Crustacea</taxon>
        <taxon>Multicrustacea</taxon>
        <taxon>Malacostraca</taxon>
        <taxon>Eumalacostraca</taxon>
        <taxon>Eucarida</taxon>
        <taxon>Euphausiacea</taxon>
        <taxon>Euphausiidae</taxon>
        <taxon>Meganyctiphanes</taxon>
    </lineage>
</organism>
<gene>
    <name evidence="1" type="ORF">MNOR_LOCUS33713</name>
</gene>
<evidence type="ECO:0000313" key="2">
    <source>
        <dbReference type="Proteomes" id="UP001497623"/>
    </source>
</evidence>
<accession>A0AAV2S8V7</accession>
<dbReference type="PANTHER" id="PTHR45913">
    <property type="entry name" value="EPM2A-INTERACTING PROTEIN 1"/>
    <property type="match status" value="1"/>
</dbReference>
<evidence type="ECO:0000313" key="1">
    <source>
        <dbReference type="EMBL" id="CAL4168546.1"/>
    </source>
</evidence>
<dbReference type="EMBL" id="CAXKWB010049419">
    <property type="protein sequence ID" value="CAL4168546.1"/>
    <property type="molecule type" value="Genomic_DNA"/>
</dbReference>
<keyword evidence="2" id="KW-1185">Reference proteome</keyword>